<dbReference type="PANTHER" id="PTHR30619">
    <property type="entry name" value="DNA INTERNALIZATION/COMPETENCE PROTEIN COMEC/REC2"/>
    <property type="match status" value="1"/>
</dbReference>
<feature type="transmembrane region" description="Helical" evidence="6">
    <location>
        <begin position="40"/>
        <end position="61"/>
    </location>
</feature>
<keyword evidence="5 6" id="KW-0472">Membrane</keyword>
<gene>
    <name evidence="9" type="ORF">ACFS7Y_12780</name>
</gene>
<evidence type="ECO:0000256" key="6">
    <source>
        <dbReference type="SAM" id="Phobius"/>
    </source>
</evidence>
<evidence type="ECO:0000256" key="4">
    <source>
        <dbReference type="ARBA" id="ARBA00022989"/>
    </source>
</evidence>
<dbReference type="Pfam" id="PF13567">
    <property type="entry name" value="DUF4131"/>
    <property type="match status" value="1"/>
</dbReference>
<dbReference type="InterPro" id="IPR004477">
    <property type="entry name" value="ComEC_N"/>
</dbReference>
<evidence type="ECO:0000256" key="1">
    <source>
        <dbReference type="ARBA" id="ARBA00004651"/>
    </source>
</evidence>
<comment type="caution">
    <text evidence="9">The sequence shown here is derived from an EMBL/GenBank/DDBJ whole genome shotgun (WGS) entry which is preliminary data.</text>
</comment>
<dbReference type="InterPro" id="IPR025405">
    <property type="entry name" value="DUF4131"/>
</dbReference>
<keyword evidence="2" id="KW-1003">Cell membrane</keyword>
<evidence type="ECO:0000256" key="2">
    <source>
        <dbReference type="ARBA" id="ARBA00022475"/>
    </source>
</evidence>
<evidence type="ECO:0000313" key="10">
    <source>
        <dbReference type="Proteomes" id="UP001597525"/>
    </source>
</evidence>
<evidence type="ECO:0000256" key="5">
    <source>
        <dbReference type="ARBA" id="ARBA00023136"/>
    </source>
</evidence>
<sequence length="696" mass="78655">MVVALAVQEVLRRTPYARVFFLFSLGILLGLYIEFSNIALCAISSFAIIASIALLFLQIFLKSLSSRLSSVFVYPCFVLLGLLSLAYRLPVHQSSPLDGQATQLLIGIVADEPVVREKTIRFPVDIIQGQFDKDRFAVSGSVMVSVARTEAGNPFKYGDKVAMVNRFQQIPTAYNPLQFDYRRYCANRNIYHQAFLQQRECLILEREQGNWVVGEALKLRHKLKTKFGEVVLDEESLSVCAALIFGHRSDFSGELLQTFSETGTIHVLSVSGMHVSLVFFLLNVSLSGLKRYRYGRFFRCVSMLLAIWAYVILTGMAPSILRAGMMISFLLIADVAKRNYGNLNALFASAFFLLLFDPFLLFDVGFQLSYAAVFGLFTLYPLLRSLVRVQWLPLRLCLELIWVSIAAQLFTAPFALYYFHQFPTYFLLGNLLIAIPSTLLMYLGILLAISPFVTLNLFLGKCLTFLCFAMLKGLHLIQAMPISVIHGIHLRKVDLLLSVALLFMLLWVWYGLKKSALFVLLSCAFVLSVSRAIQRLQYQDFQGIKMYNVQREIAIAVIDAGRVALISTLDSLDHPRIKHALWTDLSIYADKSNISFHKIDVSAGKVSLIETPFGRLALVHQFYEPLFLEDTSWILVRNAKVTDSTTFRVINPQEAVIFDGTNDAATISSMIHTASFAHLQYYILKDNFAYVWQKLD</sequence>
<feature type="transmembrane region" description="Helical" evidence="6">
    <location>
        <begin position="439"/>
        <end position="471"/>
    </location>
</feature>
<feature type="transmembrane region" description="Helical" evidence="6">
    <location>
        <begin position="516"/>
        <end position="533"/>
    </location>
</feature>
<dbReference type="PANTHER" id="PTHR30619:SF1">
    <property type="entry name" value="RECOMBINATION PROTEIN 2"/>
    <property type="match status" value="1"/>
</dbReference>
<name>A0ABW6BHE7_9SPHI</name>
<evidence type="ECO:0000313" key="9">
    <source>
        <dbReference type="EMBL" id="MFD2968267.1"/>
    </source>
</evidence>
<dbReference type="Pfam" id="PF03772">
    <property type="entry name" value="Competence"/>
    <property type="match status" value="1"/>
</dbReference>
<feature type="transmembrane region" description="Helical" evidence="6">
    <location>
        <begin position="399"/>
        <end position="419"/>
    </location>
</feature>
<feature type="transmembrane region" description="Helical" evidence="6">
    <location>
        <begin position="15"/>
        <end position="33"/>
    </location>
</feature>
<feature type="transmembrane region" description="Helical" evidence="6">
    <location>
        <begin position="265"/>
        <end position="284"/>
    </location>
</feature>
<proteinExistence type="predicted"/>
<accession>A0ABW6BHE7</accession>
<organism evidence="9 10">
    <name type="scientific">Sphingobacterium bambusae</name>
    <dbReference type="NCBI Taxonomy" id="662858"/>
    <lineage>
        <taxon>Bacteria</taxon>
        <taxon>Pseudomonadati</taxon>
        <taxon>Bacteroidota</taxon>
        <taxon>Sphingobacteriia</taxon>
        <taxon>Sphingobacteriales</taxon>
        <taxon>Sphingobacteriaceae</taxon>
        <taxon>Sphingobacterium</taxon>
    </lineage>
</organism>
<comment type="subcellular location">
    <subcellularLocation>
        <location evidence="1">Cell membrane</location>
        <topology evidence="1">Multi-pass membrane protein</topology>
    </subcellularLocation>
</comment>
<feature type="domain" description="DUF4131" evidence="8">
    <location>
        <begin position="46"/>
        <end position="200"/>
    </location>
</feature>
<feature type="transmembrane region" description="Helical" evidence="6">
    <location>
        <begin position="67"/>
        <end position="87"/>
    </location>
</feature>
<dbReference type="NCBIfam" id="TIGR00360">
    <property type="entry name" value="ComEC_N-term"/>
    <property type="match status" value="1"/>
</dbReference>
<feature type="domain" description="ComEC/Rec2-related protein" evidence="7">
    <location>
        <begin position="243"/>
        <end position="509"/>
    </location>
</feature>
<feature type="transmembrane region" description="Helical" evidence="6">
    <location>
        <begin position="343"/>
        <end position="362"/>
    </location>
</feature>
<protein>
    <submittedName>
        <fullName evidence="9">ComEC/Rec2 family competence protein</fullName>
    </submittedName>
</protein>
<keyword evidence="10" id="KW-1185">Reference proteome</keyword>
<feature type="transmembrane region" description="Helical" evidence="6">
    <location>
        <begin position="368"/>
        <end position="387"/>
    </location>
</feature>
<reference evidence="10" key="1">
    <citation type="journal article" date="2019" name="Int. J. Syst. Evol. Microbiol.">
        <title>The Global Catalogue of Microorganisms (GCM) 10K type strain sequencing project: providing services to taxonomists for standard genome sequencing and annotation.</title>
        <authorList>
            <consortium name="The Broad Institute Genomics Platform"/>
            <consortium name="The Broad Institute Genome Sequencing Center for Infectious Disease"/>
            <person name="Wu L."/>
            <person name="Ma J."/>
        </authorList>
    </citation>
    <scope>NUCLEOTIDE SEQUENCE [LARGE SCALE GENOMIC DNA]</scope>
    <source>
        <strain evidence="10">KCTC 22814</strain>
    </source>
</reference>
<evidence type="ECO:0000256" key="3">
    <source>
        <dbReference type="ARBA" id="ARBA00022692"/>
    </source>
</evidence>
<dbReference type="Proteomes" id="UP001597525">
    <property type="component" value="Unassembled WGS sequence"/>
</dbReference>
<dbReference type="RefSeq" id="WP_320185746.1">
    <property type="nucleotide sequence ID" value="NZ_CP138332.1"/>
</dbReference>
<keyword evidence="4 6" id="KW-1133">Transmembrane helix</keyword>
<dbReference type="InterPro" id="IPR052159">
    <property type="entry name" value="Competence_DNA_uptake"/>
</dbReference>
<evidence type="ECO:0000259" key="7">
    <source>
        <dbReference type="Pfam" id="PF03772"/>
    </source>
</evidence>
<feature type="transmembrane region" description="Helical" evidence="6">
    <location>
        <begin position="492"/>
        <end position="510"/>
    </location>
</feature>
<evidence type="ECO:0000259" key="8">
    <source>
        <dbReference type="Pfam" id="PF13567"/>
    </source>
</evidence>
<dbReference type="EMBL" id="JBHUPB010000008">
    <property type="protein sequence ID" value="MFD2968267.1"/>
    <property type="molecule type" value="Genomic_DNA"/>
</dbReference>
<keyword evidence="3 6" id="KW-0812">Transmembrane</keyword>